<dbReference type="InterPro" id="IPR050774">
    <property type="entry name" value="KCMF1/Dystrophin"/>
</dbReference>
<evidence type="ECO:0000313" key="3">
    <source>
        <dbReference type="Proteomes" id="UP000759131"/>
    </source>
</evidence>
<name>A0A7R9Q800_9ACAR</name>
<dbReference type="PANTHER" id="PTHR12268">
    <property type="entry name" value="E3 UBIQUITIN-PROTEIN LIGASE KCMF1"/>
    <property type="match status" value="1"/>
</dbReference>
<dbReference type="AlphaFoldDB" id="A0A7R9Q800"/>
<dbReference type="SUPFAM" id="SSF47473">
    <property type="entry name" value="EF-hand"/>
    <property type="match status" value="1"/>
</dbReference>
<dbReference type="InterPro" id="IPR015153">
    <property type="entry name" value="EF-hand_dom_typ1"/>
</dbReference>
<dbReference type="InterPro" id="IPR011992">
    <property type="entry name" value="EF-hand-dom_pair"/>
</dbReference>
<dbReference type="Proteomes" id="UP000759131">
    <property type="component" value="Unassembled WGS sequence"/>
</dbReference>
<reference evidence="2" key="1">
    <citation type="submission" date="2020-11" db="EMBL/GenBank/DDBJ databases">
        <authorList>
            <person name="Tran Van P."/>
        </authorList>
    </citation>
    <scope>NUCLEOTIDE SEQUENCE</scope>
</reference>
<accession>A0A7R9Q800</accession>
<gene>
    <name evidence="2" type="ORF">OSB1V03_LOCUS16234</name>
</gene>
<dbReference type="OrthoDB" id="6019271at2759"/>
<organism evidence="2">
    <name type="scientific">Medioppia subpectinata</name>
    <dbReference type="NCBI Taxonomy" id="1979941"/>
    <lineage>
        <taxon>Eukaryota</taxon>
        <taxon>Metazoa</taxon>
        <taxon>Ecdysozoa</taxon>
        <taxon>Arthropoda</taxon>
        <taxon>Chelicerata</taxon>
        <taxon>Arachnida</taxon>
        <taxon>Acari</taxon>
        <taxon>Acariformes</taxon>
        <taxon>Sarcoptiformes</taxon>
        <taxon>Oribatida</taxon>
        <taxon>Brachypylina</taxon>
        <taxon>Oppioidea</taxon>
        <taxon>Oppiidae</taxon>
        <taxon>Medioppia</taxon>
    </lineage>
</organism>
<keyword evidence="3" id="KW-1185">Reference proteome</keyword>
<dbReference type="EMBL" id="OC872390">
    <property type="protein sequence ID" value="CAD7635843.1"/>
    <property type="molecule type" value="Genomic_DNA"/>
</dbReference>
<feature type="domain" description="EF-hand" evidence="1">
    <location>
        <begin position="18"/>
        <end position="89"/>
    </location>
</feature>
<evidence type="ECO:0000313" key="2">
    <source>
        <dbReference type="EMBL" id="CAD7635843.1"/>
    </source>
</evidence>
<sequence>MPRKEKQEMHYLSEKYDQMVTEMTEHDFQVIRFSSYRTASKLRFIQHKTNFHYIDLWNAIESIRDNGLHSFQDMSAEISVQRMEALVASFQMPFNMCND</sequence>
<dbReference type="GO" id="GO:0016010">
    <property type="term" value="C:dystrophin-associated glycoprotein complex"/>
    <property type="evidence" value="ECO:0007669"/>
    <property type="project" value="UniProtKB-ARBA"/>
</dbReference>
<dbReference type="EMBL" id="CAJPIZ010017815">
    <property type="protein sequence ID" value="CAG2116273.1"/>
    <property type="molecule type" value="Genomic_DNA"/>
</dbReference>
<evidence type="ECO:0000259" key="1">
    <source>
        <dbReference type="Pfam" id="PF09068"/>
    </source>
</evidence>
<protein>
    <recommendedName>
        <fullName evidence="1">EF-hand domain-containing protein</fullName>
    </recommendedName>
</protein>
<proteinExistence type="predicted"/>
<dbReference type="Gene3D" id="6.10.140.70">
    <property type="match status" value="1"/>
</dbReference>
<dbReference type="GO" id="GO:0099536">
    <property type="term" value="P:synaptic signaling"/>
    <property type="evidence" value="ECO:0007669"/>
    <property type="project" value="TreeGrafter"/>
</dbReference>
<dbReference type="GO" id="GO:0045202">
    <property type="term" value="C:synapse"/>
    <property type="evidence" value="ECO:0007669"/>
    <property type="project" value="TreeGrafter"/>
</dbReference>
<dbReference type="PANTHER" id="PTHR12268:SF27">
    <property type="entry name" value="DYSTROBREVIN, ISOFORM F"/>
    <property type="match status" value="1"/>
</dbReference>
<dbReference type="Pfam" id="PF09068">
    <property type="entry name" value="EF-hand_2"/>
    <property type="match status" value="1"/>
</dbReference>